<keyword evidence="4" id="KW-1185">Reference proteome</keyword>
<evidence type="ECO:0000259" key="2">
    <source>
        <dbReference type="Pfam" id="PF12164"/>
    </source>
</evidence>
<dbReference type="Pfam" id="PF12164">
    <property type="entry name" value="SporV_AA"/>
    <property type="match status" value="1"/>
</dbReference>
<dbReference type="Gene3D" id="2.60.480.10">
    <property type="entry name" value="eubacterium ventriosum atcc domain"/>
    <property type="match status" value="1"/>
</dbReference>
<evidence type="ECO:0000313" key="3">
    <source>
        <dbReference type="EMBL" id="MEQ2379417.1"/>
    </source>
</evidence>
<evidence type="ECO:0000313" key="4">
    <source>
        <dbReference type="Proteomes" id="UP001442364"/>
    </source>
</evidence>
<evidence type="ECO:0000256" key="1">
    <source>
        <dbReference type="SAM" id="Phobius"/>
    </source>
</evidence>
<comment type="caution">
    <text evidence="3">The sequence shown here is derived from an EMBL/GenBank/DDBJ whole genome shotgun (WGS) entry which is preliminary data.</text>
</comment>
<dbReference type="RefSeq" id="WP_055174027.1">
    <property type="nucleotide sequence ID" value="NZ_DAWDAH010000001.1"/>
</dbReference>
<accession>A0ABV1BVU7</accession>
<keyword evidence="1" id="KW-0812">Transmembrane</keyword>
<dbReference type="EMBL" id="JBBMER010000003">
    <property type="protein sequence ID" value="MEQ2379417.1"/>
    <property type="molecule type" value="Genomic_DNA"/>
</dbReference>
<sequence length="213" mass="24352">MSKTVYLKIRQLTKTDKQDVYLSDVAEVYAEKKLLPKIKSIKLATFYRTKKDRICISSMQVISAIQQLDDTLDVNNIGESDFIIDYRKNQQPVWLSVILKIIVCIIIFIGSAYAIMAYNNDVSTIEIFEKVYRMSGVDWLMEYNVCEIAYAIGLFAGIAVFYDHFAGKKMSKAPTPIEVSMNQYVKDENQAMIDSVECMPRCVRNNYPGATKC</sequence>
<keyword evidence="1" id="KW-0472">Membrane</keyword>
<keyword evidence="1" id="KW-1133">Transmembrane helix</keyword>
<dbReference type="InterPro" id="IPR021997">
    <property type="entry name" value="SporV_AA"/>
</dbReference>
<reference evidence="3 4" key="1">
    <citation type="submission" date="2024-03" db="EMBL/GenBank/DDBJ databases">
        <title>Human intestinal bacterial collection.</title>
        <authorList>
            <person name="Pauvert C."/>
            <person name="Hitch T.C.A."/>
            <person name="Clavel T."/>
        </authorList>
    </citation>
    <scope>NUCLEOTIDE SEQUENCE [LARGE SCALE GENOMIC DNA]</scope>
    <source>
        <strain evidence="3 4">CLA-AA-H255</strain>
    </source>
</reference>
<feature type="domain" description="Stage V sporulation protein AA" evidence="2">
    <location>
        <begin position="3"/>
        <end position="89"/>
    </location>
</feature>
<organism evidence="3 4">
    <name type="scientific">[Lactobacillus] rogosae</name>
    <dbReference type="NCBI Taxonomy" id="706562"/>
    <lineage>
        <taxon>Bacteria</taxon>
        <taxon>Bacillati</taxon>
        <taxon>Bacillota</taxon>
        <taxon>Clostridia</taxon>
        <taxon>Lachnospirales</taxon>
        <taxon>Lachnospiraceae</taxon>
        <taxon>Lachnospira</taxon>
    </lineage>
</organism>
<gene>
    <name evidence="3" type="ORF">WMO14_05925</name>
</gene>
<protein>
    <submittedName>
        <fullName evidence="3">Stage V sporulation protein AA</fullName>
    </submittedName>
</protein>
<dbReference type="Proteomes" id="UP001442364">
    <property type="component" value="Unassembled WGS sequence"/>
</dbReference>
<feature type="transmembrane region" description="Helical" evidence="1">
    <location>
        <begin position="139"/>
        <end position="162"/>
    </location>
</feature>
<name>A0ABV1BVU7_9FIRM</name>
<proteinExistence type="predicted"/>
<feature type="transmembrane region" description="Helical" evidence="1">
    <location>
        <begin position="97"/>
        <end position="119"/>
    </location>
</feature>
<dbReference type="InterPro" id="IPR038548">
    <property type="entry name" value="SporV_AA_N_sf"/>
</dbReference>